<reference evidence="1" key="1">
    <citation type="journal article" date="2010" name="BMC Genomics">
        <title>Genomes of three tomato pathogens within the Ralstonia solanacearum species complex reveal significant evolutionary divergence.</title>
        <authorList>
            <person name="Remenant B."/>
            <person name="Coupat-Goutaland B."/>
            <person name="Guidot A."/>
            <person name="Cellier G."/>
            <person name="Wicker E."/>
            <person name="Allen C."/>
            <person name="Fegan M."/>
            <person name="Pruvost O."/>
            <person name="Elbaz M."/>
            <person name="Calteau A."/>
            <person name="Salvignol G."/>
            <person name="Mornico D."/>
            <person name="Mangenot S."/>
            <person name="Barbe V."/>
            <person name="Medigue C."/>
            <person name="Prior P."/>
        </authorList>
    </citation>
    <scope>NUCLEOTIDE SEQUENCE [LARGE SCALE GENOMIC DNA]</scope>
    <source>
        <strain evidence="1">CFBP2957</strain>
        <plasmid evidence="1">RCFBPv3_mp</plasmid>
    </source>
</reference>
<evidence type="ECO:0000313" key="1">
    <source>
        <dbReference type="EMBL" id="CBJ53373.1"/>
    </source>
</evidence>
<dbReference type="AlphaFoldDB" id="D8P387"/>
<dbReference type="Pfam" id="PF10004">
    <property type="entry name" value="DUF2247"/>
    <property type="match status" value="1"/>
</dbReference>
<protein>
    <recommendedName>
        <fullName evidence="2">DUF2247 domain-containing protein</fullName>
    </recommendedName>
</protein>
<dbReference type="InterPro" id="IPR016630">
    <property type="entry name" value="UCP015278"/>
</dbReference>
<sequence length="172" mass="19445">MIDHLFLKLSQRGQVDWGVILVGVSGIPRGEVLGAQFVRRFADDELSRLDVTDPVLGEVAELSLFEGEQLEDARKNVARICDLRSIDVERAKRKWRAVALEDLLSNVGGDPVYDLIALGEFWEDWGSATESPFVVQGVGNNLTPGDYYTERNLDETIKRHRDWLRGEFLELS</sequence>
<geneLocation type="plasmid" evidence="1">
    <name>RCFBPv3_mp</name>
</geneLocation>
<proteinExistence type="predicted"/>
<gene>
    <name evidence="1" type="ORF">RCFBP_mp10586</name>
</gene>
<dbReference type="EMBL" id="FP885907">
    <property type="protein sequence ID" value="CBJ53373.1"/>
    <property type="molecule type" value="Genomic_DNA"/>
</dbReference>
<accession>D8P387</accession>
<evidence type="ECO:0008006" key="2">
    <source>
        <dbReference type="Google" id="ProtNLM"/>
    </source>
</evidence>
<reference evidence="1" key="2">
    <citation type="submission" date="2010-02" db="EMBL/GenBank/DDBJ databases">
        <authorList>
            <person name="Genoscope - CEA"/>
        </authorList>
    </citation>
    <scope>NUCLEOTIDE SEQUENCE</scope>
    <source>
        <strain evidence="1">CFBP2957</strain>
        <plasmid evidence="1">RCFBPv3_mp</plasmid>
    </source>
</reference>
<name>D8P387_RALSL</name>
<dbReference type="RefSeq" id="WP_013207909.1">
    <property type="nucleotide sequence ID" value="NC_014309.1"/>
</dbReference>
<organism evidence="1">
    <name type="scientific">Ralstonia solanacearum CFBP2957</name>
    <dbReference type="NCBI Taxonomy" id="859656"/>
    <lineage>
        <taxon>Bacteria</taxon>
        <taxon>Pseudomonadati</taxon>
        <taxon>Pseudomonadota</taxon>
        <taxon>Betaproteobacteria</taxon>
        <taxon>Burkholderiales</taxon>
        <taxon>Burkholderiaceae</taxon>
        <taxon>Ralstonia</taxon>
        <taxon>Ralstonia solanacearum species complex</taxon>
    </lineage>
</organism>
<keyword evidence="1" id="KW-0614">Plasmid</keyword>